<protein>
    <submittedName>
        <fullName evidence="1">Uncharacterized protein</fullName>
    </submittedName>
</protein>
<accession>A0A8H4AB71</accession>
<dbReference type="EMBL" id="WTPW01000880">
    <property type="protein sequence ID" value="KAF0472148.1"/>
    <property type="molecule type" value="Genomic_DNA"/>
</dbReference>
<proteinExistence type="predicted"/>
<gene>
    <name evidence="1" type="ORF">F8M41_025056</name>
</gene>
<reference evidence="1 2" key="1">
    <citation type="journal article" date="2019" name="Environ. Microbiol.">
        <title>At the nexus of three kingdoms: the genome of the mycorrhizal fungus Gigaspora margarita provides insights into plant, endobacterial and fungal interactions.</title>
        <authorList>
            <person name="Venice F."/>
            <person name="Ghignone S."/>
            <person name="Salvioli di Fossalunga A."/>
            <person name="Amselem J."/>
            <person name="Novero M."/>
            <person name="Xianan X."/>
            <person name="Sedzielewska Toro K."/>
            <person name="Morin E."/>
            <person name="Lipzen A."/>
            <person name="Grigoriev I.V."/>
            <person name="Henrissat B."/>
            <person name="Martin F.M."/>
            <person name="Bonfante P."/>
        </authorList>
    </citation>
    <scope>NUCLEOTIDE SEQUENCE [LARGE SCALE GENOMIC DNA]</scope>
    <source>
        <strain evidence="1 2">BEG34</strain>
    </source>
</reference>
<organism evidence="1 2">
    <name type="scientific">Gigaspora margarita</name>
    <dbReference type="NCBI Taxonomy" id="4874"/>
    <lineage>
        <taxon>Eukaryota</taxon>
        <taxon>Fungi</taxon>
        <taxon>Fungi incertae sedis</taxon>
        <taxon>Mucoromycota</taxon>
        <taxon>Glomeromycotina</taxon>
        <taxon>Glomeromycetes</taxon>
        <taxon>Diversisporales</taxon>
        <taxon>Gigasporaceae</taxon>
        <taxon>Gigaspora</taxon>
    </lineage>
</organism>
<evidence type="ECO:0000313" key="2">
    <source>
        <dbReference type="Proteomes" id="UP000439903"/>
    </source>
</evidence>
<keyword evidence="2" id="KW-1185">Reference proteome</keyword>
<dbReference type="AlphaFoldDB" id="A0A8H4AB71"/>
<sequence>MIIQNQSKRQLLMIDCGSSDATNKHINKTIKEDEKKMKTEVKLLLLENSVKVQFLNRSVSFMHRGLILLNKRHTDQSYLPVNKYFPDYMGPNDDFKTATQT</sequence>
<name>A0A8H4AB71_GIGMA</name>
<evidence type="ECO:0000313" key="1">
    <source>
        <dbReference type="EMBL" id="KAF0472148.1"/>
    </source>
</evidence>
<comment type="caution">
    <text evidence="1">The sequence shown here is derived from an EMBL/GenBank/DDBJ whole genome shotgun (WGS) entry which is preliminary data.</text>
</comment>
<dbReference type="Proteomes" id="UP000439903">
    <property type="component" value="Unassembled WGS sequence"/>
</dbReference>